<dbReference type="AlphaFoldDB" id="A0A2T7P647"/>
<evidence type="ECO:0000313" key="1">
    <source>
        <dbReference type="EMBL" id="PVD28881.1"/>
    </source>
</evidence>
<accession>A0A2T7P647</accession>
<sequence>MSPERCRGLPVSSVDPRVEIDVGGIGQCQWPVQVDLLCLVVGLFLSVEGNHRTGEDREACFKIFPTNQGVVHVHAWIHSRFHLTHSPFIACTLRKPRSNVRRRSVFVVASDVSRANRYPWEAKWRRLSAKLAASPANTPTLH</sequence>
<keyword evidence="2" id="KW-1185">Reference proteome</keyword>
<protein>
    <submittedName>
        <fullName evidence="1">Uncharacterized protein</fullName>
    </submittedName>
</protein>
<name>A0A2T7P647_POMCA</name>
<dbReference type="EMBL" id="PZQS01000006">
    <property type="protein sequence ID" value="PVD28881.1"/>
    <property type="molecule type" value="Genomic_DNA"/>
</dbReference>
<comment type="caution">
    <text evidence="1">The sequence shown here is derived from an EMBL/GenBank/DDBJ whole genome shotgun (WGS) entry which is preliminary data.</text>
</comment>
<dbReference type="Proteomes" id="UP000245119">
    <property type="component" value="Linkage Group LG6"/>
</dbReference>
<evidence type="ECO:0000313" key="2">
    <source>
        <dbReference type="Proteomes" id="UP000245119"/>
    </source>
</evidence>
<proteinExistence type="predicted"/>
<gene>
    <name evidence="1" type="ORF">C0Q70_11476</name>
</gene>
<organism evidence="1 2">
    <name type="scientific">Pomacea canaliculata</name>
    <name type="common">Golden apple snail</name>
    <dbReference type="NCBI Taxonomy" id="400727"/>
    <lineage>
        <taxon>Eukaryota</taxon>
        <taxon>Metazoa</taxon>
        <taxon>Spiralia</taxon>
        <taxon>Lophotrochozoa</taxon>
        <taxon>Mollusca</taxon>
        <taxon>Gastropoda</taxon>
        <taxon>Caenogastropoda</taxon>
        <taxon>Architaenioglossa</taxon>
        <taxon>Ampullarioidea</taxon>
        <taxon>Ampullariidae</taxon>
        <taxon>Pomacea</taxon>
    </lineage>
</organism>
<reference evidence="1 2" key="1">
    <citation type="submission" date="2018-04" db="EMBL/GenBank/DDBJ databases">
        <title>The genome of golden apple snail Pomacea canaliculata provides insight into stress tolerance and invasive adaptation.</title>
        <authorList>
            <person name="Liu C."/>
            <person name="Liu B."/>
            <person name="Ren Y."/>
            <person name="Zhang Y."/>
            <person name="Wang H."/>
            <person name="Li S."/>
            <person name="Jiang F."/>
            <person name="Yin L."/>
            <person name="Zhang G."/>
            <person name="Qian W."/>
            <person name="Fan W."/>
        </authorList>
    </citation>
    <scope>NUCLEOTIDE SEQUENCE [LARGE SCALE GENOMIC DNA]</scope>
    <source>
        <strain evidence="1">SZHN2017</strain>
        <tissue evidence="1">Muscle</tissue>
    </source>
</reference>